<sequence>MSNSKVNIEITKRRLFDLKPVKFESGTIFYLHVALPNGKQVGKKVAFVDSLQLEFDEDSDEVCAPYSLIAKNIEDETCFDSWFVECEELDAMLMPLNSYESFYRELVLEAKIKLWCAQESTCDDFGYEAQQSELIEKASSKFKLLIRKHS</sequence>
<comment type="caution">
    <text evidence="1">The sequence shown here is derived from an EMBL/GenBank/DDBJ whole genome shotgun (WGS) entry which is preliminary data.</text>
</comment>
<proteinExistence type="predicted"/>
<gene>
    <name evidence="1" type="ORF">RM573_03640</name>
</gene>
<organism evidence="1 2">
    <name type="scientific">Thalassotalea castellviae</name>
    <dbReference type="NCBI Taxonomy" id="3075612"/>
    <lineage>
        <taxon>Bacteria</taxon>
        <taxon>Pseudomonadati</taxon>
        <taxon>Pseudomonadota</taxon>
        <taxon>Gammaproteobacteria</taxon>
        <taxon>Alteromonadales</taxon>
        <taxon>Colwelliaceae</taxon>
        <taxon>Thalassotalea</taxon>
    </lineage>
</organism>
<reference evidence="1 2" key="1">
    <citation type="submission" date="2023-09" db="EMBL/GenBank/DDBJ databases">
        <authorList>
            <person name="Rey-Velasco X."/>
        </authorList>
    </citation>
    <scope>NUCLEOTIDE SEQUENCE [LARGE SCALE GENOMIC DNA]</scope>
    <source>
        <strain evidence="1 2">W431</strain>
    </source>
</reference>
<accession>A0ABU2ZXN7</accession>
<evidence type="ECO:0000313" key="2">
    <source>
        <dbReference type="Proteomes" id="UP001266357"/>
    </source>
</evidence>
<dbReference type="Proteomes" id="UP001266357">
    <property type="component" value="Unassembled WGS sequence"/>
</dbReference>
<name>A0ABU2ZXN7_9GAMM</name>
<protein>
    <submittedName>
        <fullName evidence="1">Uncharacterized protein</fullName>
    </submittedName>
</protein>
<keyword evidence="2" id="KW-1185">Reference proteome</keyword>
<evidence type="ECO:0000313" key="1">
    <source>
        <dbReference type="EMBL" id="MDT0602674.1"/>
    </source>
</evidence>
<dbReference type="EMBL" id="JAVRIF010000001">
    <property type="protein sequence ID" value="MDT0602674.1"/>
    <property type="molecule type" value="Genomic_DNA"/>
</dbReference>
<dbReference type="RefSeq" id="WP_311577331.1">
    <property type="nucleotide sequence ID" value="NZ_JAVRIF010000001.1"/>
</dbReference>